<dbReference type="EMBL" id="KN838591">
    <property type="protein sequence ID" value="KIK02566.1"/>
    <property type="molecule type" value="Genomic_DNA"/>
</dbReference>
<gene>
    <name evidence="1" type="ORF">K443DRAFT_516032</name>
</gene>
<dbReference type="AlphaFoldDB" id="A0A0C9XCI5"/>
<dbReference type="Proteomes" id="UP000054477">
    <property type="component" value="Unassembled WGS sequence"/>
</dbReference>
<reference evidence="1 2" key="1">
    <citation type="submission" date="2014-04" db="EMBL/GenBank/DDBJ databases">
        <authorList>
            <consortium name="DOE Joint Genome Institute"/>
            <person name="Kuo A."/>
            <person name="Kohler A."/>
            <person name="Nagy L.G."/>
            <person name="Floudas D."/>
            <person name="Copeland A."/>
            <person name="Barry K.W."/>
            <person name="Cichocki N."/>
            <person name="Veneault-Fourrey C."/>
            <person name="LaButti K."/>
            <person name="Lindquist E.A."/>
            <person name="Lipzen A."/>
            <person name="Lundell T."/>
            <person name="Morin E."/>
            <person name="Murat C."/>
            <person name="Sun H."/>
            <person name="Tunlid A."/>
            <person name="Henrissat B."/>
            <person name="Grigoriev I.V."/>
            <person name="Hibbett D.S."/>
            <person name="Martin F."/>
            <person name="Nordberg H.P."/>
            <person name="Cantor M.N."/>
            <person name="Hua S.X."/>
        </authorList>
    </citation>
    <scope>NUCLEOTIDE SEQUENCE [LARGE SCALE GENOMIC DNA]</scope>
    <source>
        <strain evidence="1 2">LaAM-08-1</strain>
    </source>
</reference>
<organism evidence="1 2">
    <name type="scientific">Laccaria amethystina LaAM-08-1</name>
    <dbReference type="NCBI Taxonomy" id="1095629"/>
    <lineage>
        <taxon>Eukaryota</taxon>
        <taxon>Fungi</taxon>
        <taxon>Dikarya</taxon>
        <taxon>Basidiomycota</taxon>
        <taxon>Agaricomycotina</taxon>
        <taxon>Agaricomycetes</taxon>
        <taxon>Agaricomycetidae</taxon>
        <taxon>Agaricales</taxon>
        <taxon>Agaricineae</taxon>
        <taxon>Hydnangiaceae</taxon>
        <taxon>Laccaria</taxon>
    </lineage>
</organism>
<accession>A0A0C9XCI5</accession>
<sequence length="85" mass="9565">MKTTKEFCHCHCPTCGKNLTCKTRLAHYHRTQATLYNPPNPVTPLVASAWPVAILNVPTAPPRTSNHKCVVVRRAYRLWNGQPIS</sequence>
<proteinExistence type="predicted"/>
<keyword evidence="2" id="KW-1185">Reference proteome</keyword>
<reference evidence="2" key="2">
    <citation type="submission" date="2015-01" db="EMBL/GenBank/DDBJ databases">
        <title>Evolutionary Origins and Diversification of the Mycorrhizal Mutualists.</title>
        <authorList>
            <consortium name="DOE Joint Genome Institute"/>
            <consortium name="Mycorrhizal Genomics Consortium"/>
            <person name="Kohler A."/>
            <person name="Kuo A."/>
            <person name="Nagy L.G."/>
            <person name="Floudas D."/>
            <person name="Copeland A."/>
            <person name="Barry K.W."/>
            <person name="Cichocki N."/>
            <person name="Veneault-Fourrey C."/>
            <person name="LaButti K."/>
            <person name="Lindquist E.A."/>
            <person name="Lipzen A."/>
            <person name="Lundell T."/>
            <person name="Morin E."/>
            <person name="Murat C."/>
            <person name="Riley R."/>
            <person name="Ohm R."/>
            <person name="Sun H."/>
            <person name="Tunlid A."/>
            <person name="Henrissat B."/>
            <person name="Grigoriev I.V."/>
            <person name="Hibbett D.S."/>
            <person name="Martin F."/>
        </authorList>
    </citation>
    <scope>NUCLEOTIDE SEQUENCE [LARGE SCALE GENOMIC DNA]</scope>
    <source>
        <strain evidence="2">LaAM-08-1</strain>
    </source>
</reference>
<evidence type="ECO:0000313" key="1">
    <source>
        <dbReference type="EMBL" id="KIK02566.1"/>
    </source>
</evidence>
<name>A0A0C9XCI5_9AGAR</name>
<evidence type="ECO:0000313" key="2">
    <source>
        <dbReference type="Proteomes" id="UP000054477"/>
    </source>
</evidence>
<dbReference type="HOGENOM" id="CLU_2512986_0_0_1"/>
<protein>
    <submittedName>
        <fullName evidence="1">Uncharacterized protein</fullName>
    </submittedName>
</protein>